<evidence type="ECO:0000256" key="9">
    <source>
        <dbReference type="HAMAP-Rule" id="MF_00154"/>
    </source>
</evidence>
<keyword evidence="6 9" id="KW-0350">Heme biosynthesis</keyword>
<name>A0ABS3JE82_9BACT</name>
<organism evidence="10 11">
    <name type="scientific">Fibrella forsythiae</name>
    <dbReference type="NCBI Taxonomy" id="2817061"/>
    <lineage>
        <taxon>Bacteria</taxon>
        <taxon>Pseudomonadati</taxon>
        <taxon>Bacteroidota</taxon>
        <taxon>Cytophagia</taxon>
        <taxon>Cytophagales</taxon>
        <taxon>Spirosomataceae</taxon>
        <taxon>Fibrella</taxon>
    </lineage>
</organism>
<feature type="transmembrane region" description="Helical" evidence="9">
    <location>
        <begin position="246"/>
        <end position="269"/>
    </location>
</feature>
<feature type="transmembrane region" description="Helical" evidence="9">
    <location>
        <begin position="152"/>
        <end position="173"/>
    </location>
</feature>
<feature type="transmembrane region" description="Helical" evidence="9">
    <location>
        <begin position="281"/>
        <end position="298"/>
    </location>
</feature>
<proteinExistence type="inferred from homology"/>
<evidence type="ECO:0000313" key="11">
    <source>
        <dbReference type="Proteomes" id="UP000664628"/>
    </source>
</evidence>
<dbReference type="InterPro" id="IPR000537">
    <property type="entry name" value="UbiA_prenyltransferase"/>
</dbReference>
<evidence type="ECO:0000256" key="2">
    <source>
        <dbReference type="ARBA" id="ARBA00022475"/>
    </source>
</evidence>
<evidence type="ECO:0000256" key="3">
    <source>
        <dbReference type="ARBA" id="ARBA00022679"/>
    </source>
</evidence>
<dbReference type="PANTHER" id="PTHR43448">
    <property type="entry name" value="PROTOHEME IX FARNESYLTRANSFERASE, MITOCHONDRIAL"/>
    <property type="match status" value="1"/>
</dbReference>
<dbReference type="Pfam" id="PF01040">
    <property type="entry name" value="UbiA"/>
    <property type="match status" value="1"/>
</dbReference>
<feature type="transmembrane region" description="Helical" evidence="9">
    <location>
        <begin position="30"/>
        <end position="48"/>
    </location>
</feature>
<dbReference type="EC" id="2.5.1.141" evidence="9"/>
<evidence type="ECO:0000256" key="1">
    <source>
        <dbReference type="ARBA" id="ARBA00004141"/>
    </source>
</evidence>
<accession>A0ABS3JE82</accession>
<feature type="transmembrane region" description="Helical" evidence="9">
    <location>
        <begin position="221"/>
        <end position="240"/>
    </location>
</feature>
<reference evidence="10 11" key="1">
    <citation type="submission" date="2021-03" db="EMBL/GenBank/DDBJ databases">
        <title>Fibrella sp. HMF5405 genome sequencing and assembly.</title>
        <authorList>
            <person name="Kang H."/>
            <person name="Kim H."/>
            <person name="Bae S."/>
            <person name="Joh K."/>
        </authorList>
    </citation>
    <scope>NUCLEOTIDE SEQUENCE [LARGE SCALE GENOMIC DNA]</scope>
    <source>
        <strain evidence="10 11">HMF5405</strain>
    </source>
</reference>
<comment type="miscellaneous">
    <text evidence="9">Carbon 2 of the heme B porphyrin ring is defined according to the Fischer nomenclature.</text>
</comment>
<comment type="catalytic activity">
    <reaction evidence="8 9">
        <text>heme b + (2E,6E)-farnesyl diphosphate + H2O = Fe(II)-heme o + diphosphate</text>
        <dbReference type="Rhea" id="RHEA:28070"/>
        <dbReference type="ChEBI" id="CHEBI:15377"/>
        <dbReference type="ChEBI" id="CHEBI:33019"/>
        <dbReference type="ChEBI" id="CHEBI:60344"/>
        <dbReference type="ChEBI" id="CHEBI:60530"/>
        <dbReference type="ChEBI" id="CHEBI:175763"/>
        <dbReference type="EC" id="2.5.1.141"/>
    </reaction>
</comment>
<keyword evidence="3 9" id="KW-0808">Transferase</keyword>
<dbReference type="CDD" id="cd13957">
    <property type="entry name" value="PT_UbiA_Cox10"/>
    <property type="match status" value="1"/>
</dbReference>
<dbReference type="InterPro" id="IPR006369">
    <property type="entry name" value="Protohaem_IX_farnesylTrfase"/>
</dbReference>
<feature type="transmembrane region" description="Helical" evidence="9">
    <location>
        <begin position="104"/>
        <end position="122"/>
    </location>
</feature>
<dbReference type="HAMAP" id="MF_00154">
    <property type="entry name" value="CyoE_CtaB"/>
    <property type="match status" value="1"/>
</dbReference>
<sequence>MNSSIEQPITTPASKPNRASWRDYLALTKLRLSLLVGFSAVLGYLMAASRPYSISQIVLFTVSGLFITGAANAVNQVLEVEFDRLMKRTGSRPLPTGRISKERAILFVAVLLFLGLFIQTLWFNPLTAGISFVSFLLYGFVYTPLKRVGSIAVYVGALPGGLPPLIGWVAVTGTITNEALWLFAVQFIWQFTHFWAVAWVLDDDYAKAGFKLLPLKRPATAQTALVILSFTVWLLPLGAMPFYWGYIGSISACVAVVSALLLLWLNIGLVRKPEIATAKRLMFAAFAYLPVVQIAFVLDRV</sequence>
<comment type="caution">
    <text evidence="10">The sequence shown here is derived from an EMBL/GenBank/DDBJ whole genome shotgun (WGS) entry which is preliminary data.</text>
</comment>
<keyword evidence="4 9" id="KW-0812">Transmembrane</keyword>
<evidence type="ECO:0000256" key="6">
    <source>
        <dbReference type="ARBA" id="ARBA00023133"/>
    </source>
</evidence>
<comment type="function">
    <text evidence="9">Converts heme B (protoheme IX) to heme O by substitution of the vinyl group on carbon 2 of heme B porphyrin ring with a hydroxyethyl farnesyl side group.</text>
</comment>
<comment type="similarity">
    <text evidence="9">Belongs to the UbiA prenyltransferase family. Protoheme IX farnesyltransferase subfamily.</text>
</comment>
<keyword evidence="11" id="KW-1185">Reference proteome</keyword>
<comment type="subcellular location">
    <subcellularLocation>
        <location evidence="9">Cell membrane</location>
        <topology evidence="9">Multi-pass membrane protein</topology>
    </subcellularLocation>
    <subcellularLocation>
        <location evidence="1">Membrane</location>
        <topology evidence="1">Multi-pass membrane protein</topology>
    </subcellularLocation>
</comment>
<gene>
    <name evidence="10" type="primary">cyoE</name>
    <name evidence="9" type="synonym">ctaB</name>
    <name evidence="10" type="ORF">J2I46_06855</name>
</gene>
<dbReference type="NCBIfam" id="TIGR01473">
    <property type="entry name" value="cyoE_ctaB"/>
    <property type="match status" value="1"/>
</dbReference>
<dbReference type="InterPro" id="IPR030470">
    <property type="entry name" value="UbiA_prenylTrfase_CS"/>
</dbReference>
<evidence type="ECO:0000256" key="4">
    <source>
        <dbReference type="ARBA" id="ARBA00022692"/>
    </source>
</evidence>
<evidence type="ECO:0000313" key="10">
    <source>
        <dbReference type="EMBL" id="MBO0948292.1"/>
    </source>
</evidence>
<dbReference type="EMBL" id="JAFMYW010000002">
    <property type="protein sequence ID" value="MBO0948292.1"/>
    <property type="molecule type" value="Genomic_DNA"/>
</dbReference>
<keyword evidence="2 9" id="KW-1003">Cell membrane</keyword>
<dbReference type="InterPro" id="IPR044878">
    <property type="entry name" value="UbiA_sf"/>
</dbReference>
<keyword evidence="7 9" id="KW-0472">Membrane</keyword>
<protein>
    <recommendedName>
        <fullName evidence="9">Protoheme IX farnesyltransferase</fullName>
        <ecNumber evidence="9">2.5.1.141</ecNumber>
    </recommendedName>
    <alternativeName>
        <fullName evidence="9">Heme B farnesyltransferase</fullName>
    </alternativeName>
    <alternativeName>
        <fullName evidence="9">Heme O synthase</fullName>
    </alternativeName>
</protein>
<feature type="transmembrane region" description="Helical" evidence="9">
    <location>
        <begin position="179"/>
        <end position="201"/>
    </location>
</feature>
<feature type="transmembrane region" description="Helical" evidence="9">
    <location>
        <begin position="54"/>
        <end position="78"/>
    </location>
</feature>
<dbReference type="PANTHER" id="PTHR43448:SF2">
    <property type="entry name" value="PROTOHEME IX FARNESYLTRANSFERASE, MITOCHONDRIAL"/>
    <property type="match status" value="1"/>
</dbReference>
<evidence type="ECO:0000256" key="7">
    <source>
        <dbReference type="ARBA" id="ARBA00023136"/>
    </source>
</evidence>
<keyword evidence="5 9" id="KW-1133">Transmembrane helix</keyword>
<feature type="transmembrane region" description="Helical" evidence="9">
    <location>
        <begin position="128"/>
        <end position="145"/>
    </location>
</feature>
<evidence type="ECO:0000256" key="5">
    <source>
        <dbReference type="ARBA" id="ARBA00022989"/>
    </source>
</evidence>
<dbReference type="Proteomes" id="UP000664628">
    <property type="component" value="Unassembled WGS sequence"/>
</dbReference>
<comment type="pathway">
    <text evidence="9">Porphyrin-containing compound metabolism; heme O biosynthesis; heme O from protoheme: step 1/1.</text>
</comment>
<dbReference type="RefSeq" id="WP_207328277.1">
    <property type="nucleotide sequence ID" value="NZ_JAFMYW010000002.1"/>
</dbReference>
<evidence type="ECO:0000256" key="8">
    <source>
        <dbReference type="ARBA" id="ARBA00047690"/>
    </source>
</evidence>
<dbReference type="PROSITE" id="PS00943">
    <property type="entry name" value="UBIA"/>
    <property type="match status" value="1"/>
</dbReference>
<dbReference type="Gene3D" id="1.10.357.140">
    <property type="entry name" value="UbiA prenyltransferase"/>
    <property type="match status" value="1"/>
</dbReference>